<feature type="region of interest" description="Disordered" evidence="1">
    <location>
        <begin position="362"/>
        <end position="398"/>
    </location>
</feature>
<name>A0A1L7WUQ9_9HELO</name>
<keyword evidence="4" id="KW-1185">Reference proteome</keyword>
<feature type="compositionally biased region" description="Polar residues" evidence="1">
    <location>
        <begin position="584"/>
        <end position="598"/>
    </location>
</feature>
<keyword evidence="2" id="KW-0812">Transmembrane</keyword>
<feature type="compositionally biased region" description="Pro residues" evidence="1">
    <location>
        <begin position="469"/>
        <end position="482"/>
    </location>
</feature>
<feature type="transmembrane region" description="Helical" evidence="2">
    <location>
        <begin position="160"/>
        <end position="184"/>
    </location>
</feature>
<feature type="region of interest" description="Disordered" evidence="1">
    <location>
        <begin position="221"/>
        <end position="281"/>
    </location>
</feature>
<organism evidence="3 4">
    <name type="scientific">Phialocephala subalpina</name>
    <dbReference type="NCBI Taxonomy" id="576137"/>
    <lineage>
        <taxon>Eukaryota</taxon>
        <taxon>Fungi</taxon>
        <taxon>Dikarya</taxon>
        <taxon>Ascomycota</taxon>
        <taxon>Pezizomycotina</taxon>
        <taxon>Leotiomycetes</taxon>
        <taxon>Helotiales</taxon>
        <taxon>Mollisiaceae</taxon>
        <taxon>Phialocephala</taxon>
        <taxon>Phialocephala fortinii species complex</taxon>
    </lineage>
</organism>
<dbReference type="OrthoDB" id="3531381at2759"/>
<feature type="region of interest" description="Disordered" evidence="1">
    <location>
        <begin position="584"/>
        <end position="634"/>
    </location>
</feature>
<feature type="compositionally biased region" description="Basic and acidic residues" evidence="1">
    <location>
        <begin position="272"/>
        <end position="281"/>
    </location>
</feature>
<dbReference type="EMBL" id="FJOG01000008">
    <property type="protein sequence ID" value="CZR56515.1"/>
    <property type="molecule type" value="Genomic_DNA"/>
</dbReference>
<dbReference type="STRING" id="576137.A0A1L7WUQ9"/>
<gene>
    <name evidence="3" type="ORF">PAC_06404</name>
</gene>
<feature type="compositionally biased region" description="Low complexity" evidence="1">
    <location>
        <begin position="383"/>
        <end position="398"/>
    </location>
</feature>
<evidence type="ECO:0000313" key="3">
    <source>
        <dbReference type="EMBL" id="CZR56515.1"/>
    </source>
</evidence>
<evidence type="ECO:0000256" key="1">
    <source>
        <dbReference type="SAM" id="MobiDB-lite"/>
    </source>
</evidence>
<evidence type="ECO:0000313" key="4">
    <source>
        <dbReference type="Proteomes" id="UP000184330"/>
    </source>
</evidence>
<feature type="transmembrane region" description="Helical" evidence="2">
    <location>
        <begin position="46"/>
        <end position="71"/>
    </location>
</feature>
<proteinExistence type="predicted"/>
<feature type="transmembrane region" description="Helical" evidence="2">
    <location>
        <begin position="83"/>
        <end position="101"/>
    </location>
</feature>
<reference evidence="3 4" key="1">
    <citation type="submission" date="2016-03" db="EMBL/GenBank/DDBJ databases">
        <authorList>
            <person name="Ploux O."/>
        </authorList>
    </citation>
    <scope>NUCLEOTIDE SEQUENCE [LARGE SCALE GENOMIC DNA]</scope>
    <source>
        <strain evidence="3 4">UAMH 11012</strain>
    </source>
</reference>
<protein>
    <submittedName>
        <fullName evidence="3">Uncharacterized protein</fullName>
    </submittedName>
</protein>
<feature type="compositionally biased region" description="Basic and acidic residues" evidence="1">
    <location>
        <begin position="1"/>
        <end position="16"/>
    </location>
</feature>
<sequence length="686" mass="74931">MGEQRKREQEKVKLDSDQMGPYPDLQPALPAHFVRPSRTTRLLNPVLVLITVVLVAVMSLVGLCVAIAVFLSSGPRTGSTDAAQGFAIVAAIMSIGYVTLHGVAAKYNEPVGVTRPPELRLHAACFILARLSLVGWLMEFIAACVVVSKPSACLSGSSTCHIMLADVVASLVAFMAMGIVLTALEACKFPFEIPDIFHASRRLTYRVSAFADDLLERSVSRTPSFRESGEKGKERSPASSVDEKPLPRPPLVVSDASPERPVTPLLPMARPKRSESRSTVKGWGEEWTHLVKDMKGGSSDLGESGTKHSLDSAISLTYDSSSGYVSSSERSSHTRMSSYASTYRNSVIGSGTYVTASRRSGVDMNSYTSGPRRAPVARRPRPRVVTPSSSISNISRRSPLSSMRSAEFPEMVVRPDLRYYPPRFSSQHEWIPSRSSSISTLMPIADVQRLRRSSMTFPETMRVRGPSKTLPPLPRPMSPRPPSSRGGPLRRRTADIKVPGAFAERKPSFDIEQSLDDHMRMIEVEAVVTRRQSSRGNPGFAPSTSQVLKPVSQNRIRRGEKIGKRASLIRSNLELREQQLVKQSISAIDKQPPTTRSNPELRGPDQNSKLTPSSGAEKIYPSVPAKPDSSRPGKFMFAHRGHTTVTSEARPVTAQPTGAVKVESEVKVLRPLSLGDISSSLGDLFQ</sequence>
<feature type="region of interest" description="Disordered" evidence="1">
    <location>
        <begin position="461"/>
        <end position="492"/>
    </location>
</feature>
<feature type="compositionally biased region" description="Polar residues" evidence="1">
    <location>
        <begin position="605"/>
        <end position="614"/>
    </location>
</feature>
<keyword evidence="2" id="KW-1133">Transmembrane helix</keyword>
<dbReference type="Proteomes" id="UP000184330">
    <property type="component" value="Unassembled WGS sequence"/>
</dbReference>
<feature type="compositionally biased region" description="Basic and acidic residues" evidence="1">
    <location>
        <begin position="227"/>
        <end position="246"/>
    </location>
</feature>
<evidence type="ECO:0000256" key="2">
    <source>
        <dbReference type="SAM" id="Phobius"/>
    </source>
</evidence>
<accession>A0A1L7WUQ9</accession>
<feature type="region of interest" description="Disordered" evidence="1">
    <location>
        <begin position="1"/>
        <end position="23"/>
    </location>
</feature>
<keyword evidence="2" id="KW-0472">Membrane</keyword>
<feature type="transmembrane region" description="Helical" evidence="2">
    <location>
        <begin position="121"/>
        <end position="148"/>
    </location>
</feature>
<dbReference type="AlphaFoldDB" id="A0A1L7WUQ9"/>